<reference evidence="10" key="1">
    <citation type="submission" date="2017-04" db="EMBL/GenBank/DDBJ databases">
        <title>Function of individual gut microbiota members based on whole genome sequencing of pure cultures obtained from chicken caecum.</title>
        <authorList>
            <person name="Medvecky M."/>
            <person name="Cejkova D."/>
            <person name="Polansky O."/>
            <person name="Karasova D."/>
            <person name="Kubasova T."/>
            <person name="Cizek A."/>
            <person name="Rychlik I."/>
        </authorList>
    </citation>
    <scope>NUCLEOTIDE SEQUENCE [LARGE SCALE GENOMIC DNA]</scope>
    <source>
        <strain evidence="10">An90</strain>
    </source>
</reference>
<dbReference type="CDD" id="cd16922">
    <property type="entry name" value="HATPase_EvgS-ArcB-TorS-like"/>
    <property type="match status" value="1"/>
</dbReference>
<comment type="catalytic activity">
    <reaction evidence="1">
        <text>ATP + protein L-histidine = ADP + protein N-phospho-L-histidine.</text>
        <dbReference type="EC" id="2.7.13.3"/>
    </reaction>
</comment>
<dbReference type="SMART" id="SM00387">
    <property type="entry name" value="HATPase_c"/>
    <property type="match status" value="1"/>
</dbReference>
<dbReference type="EMBL" id="NFHB01000001">
    <property type="protein sequence ID" value="OUN05203.1"/>
    <property type="molecule type" value="Genomic_DNA"/>
</dbReference>
<dbReference type="PANTHER" id="PTHR43711:SF31">
    <property type="entry name" value="HISTIDINE KINASE"/>
    <property type="match status" value="1"/>
</dbReference>
<dbReference type="EC" id="2.7.13.3" evidence="2"/>
<dbReference type="CDD" id="cd00082">
    <property type="entry name" value="HisKA"/>
    <property type="match status" value="1"/>
</dbReference>
<dbReference type="Gene3D" id="1.10.287.130">
    <property type="match status" value="1"/>
</dbReference>
<evidence type="ECO:0000259" key="7">
    <source>
        <dbReference type="PROSITE" id="PS50109"/>
    </source>
</evidence>
<organism evidence="9 10">
    <name type="scientific">Alistipes onderdonkii</name>
    <dbReference type="NCBI Taxonomy" id="328813"/>
    <lineage>
        <taxon>Bacteria</taxon>
        <taxon>Pseudomonadati</taxon>
        <taxon>Bacteroidota</taxon>
        <taxon>Bacteroidia</taxon>
        <taxon>Bacteroidales</taxon>
        <taxon>Rikenellaceae</taxon>
        <taxon>Alistipes</taxon>
    </lineage>
</organism>
<evidence type="ECO:0000313" key="10">
    <source>
        <dbReference type="Proteomes" id="UP000195772"/>
    </source>
</evidence>
<dbReference type="InterPro" id="IPR035965">
    <property type="entry name" value="PAS-like_dom_sf"/>
</dbReference>
<dbReference type="Proteomes" id="UP000195772">
    <property type="component" value="Unassembled WGS sequence"/>
</dbReference>
<dbReference type="Pfam" id="PF02518">
    <property type="entry name" value="HATPase_c"/>
    <property type="match status" value="1"/>
</dbReference>
<evidence type="ECO:0000256" key="3">
    <source>
        <dbReference type="ARBA" id="ARBA00022553"/>
    </source>
</evidence>
<keyword evidence="5" id="KW-0418">Kinase</keyword>
<dbReference type="PROSITE" id="PS50109">
    <property type="entry name" value="HIS_KIN"/>
    <property type="match status" value="1"/>
</dbReference>
<keyword evidence="3" id="KW-0597">Phosphoprotein</keyword>
<sequence>MGIAPDAYTDKTAREAGLPVDAHIDKLAHIRIGDYKVCEWFAEKTRRHCRSFLYNTPNDETELVILTLDITDAVTAHKALDEQEKLLRNIIQNAPVGIEIYNHRGRLIDINTCDLEMFGVKDPGKIRGLNLFDNPNFPEETKIRIQHGESADFTARYEFGKLDGYYESTRPGHFDWTGRIRCLYDDRGELTHYLLINIDNTELRQIQNRVSEFEALFRIISEYAQVGYANYNLYNKEGYAQNVWLRNYGEADSAQIGDVIGKYRHIHPEDRKILLDLLARFSAGEVQSATAICRVLHDDGRKTWIKTHLICRDYRPGEQVIDMLGINYDITALKQTEQELIAAKERAEESNKLKSAFLANMSHEIRTPLNAIVGFSELMATEADPDQRKEFADLILTNNTLLLQIISDVLDLARIESGRIEIVRTEFDARDFCREVAETFRLQVAEGVVLRLEDGLPRLPLEGYRQGLHQILGNFMRNAVKFTTKGSITIGFSQRPGWVRFYVRDTGIGIPEEERAKIFDRFYKVDTFTQGTGLGLPICKNIAEQLGGRIGVDSAVGAGSCFWVEIPAGE</sequence>
<evidence type="ECO:0000313" key="9">
    <source>
        <dbReference type="EMBL" id="OUN05203.1"/>
    </source>
</evidence>
<dbReference type="AlphaFoldDB" id="A0A1Y3QZV6"/>
<dbReference type="PANTHER" id="PTHR43711">
    <property type="entry name" value="TWO-COMPONENT HISTIDINE KINASE"/>
    <property type="match status" value="1"/>
</dbReference>
<evidence type="ECO:0000256" key="1">
    <source>
        <dbReference type="ARBA" id="ARBA00000085"/>
    </source>
</evidence>
<dbReference type="InterPro" id="IPR036097">
    <property type="entry name" value="HisK_dim/P_sf"/>
</dbReference>
<evidence type="ECO:0000256" key="4">
    <source>
        <dbReference type="ARBA" id="ARBA00022679"/>
    </source>
</evidence>
<proteinExistence type="predicted"/>
<feature type="domain" description="PAC" evidence="8">
    <location>
        <begin position="289"/>
        <end position="342"/>
    </location>
</feature>
<dbReference type="SUPFAM" id="SSF47384">
    <property type="entry name" value="Homodimeric domain of signal transducing histidine kinase"/>
    <property type="match status" value="1"/>
</dbReference>
<dbReference type="InterPro" id="IPR003661">
    <property type="entry name" value="HisK_dim/P_dom"/>
</dbReference>
<dbReference type="InterPro" id="IPR000700">
    <property type="entry name" value="PAS-assoc_C"/>
</dbReference>
<dbReference type="SUPFAM" id="SSF55874">
    <property type="entry name" value="ATPase domain of HSP90 chaperone/DNA topoisomerase II/histidine kinase"/>
    <property type="match status" value="1"/>
</dbReference>
<dbReference type="GO" id="GO:0000155">
    <property type="term" value="F:phosphorelay sensor kinase activity"/>
    <property type="evidence" value="ECO:0007669"/>
    <property type="project" value="InterPro"/>
</dbReference>
<evidence type="ECO:0000256" key="2">
    <source>
        <dbReference type="ARBA" id="ARBA00012438"/>
    </source>
</evidence>
<feature type="domain" description="Histidine kinase" evidence="7">
    <location>
        <begin position="360"/>
        <end position="570"/>
    </location>
</feature>
<evidence type="ECO:0000256" key="5">
    <source>
        <dbReference type="ARBA" id="ARBA00022777"/>
    </source>
</evidence>
<dbReference type="InterPro" id="IPR036890">
    <property type="entry name" value="HATPase_C_sf"/>
</dbReference>
<keyword evidence="6" id="KW-0902">Two-component regulatory system</keyword>
<accession>A0A1Y3QZV6</accession>
<protein>
    <recommendedName>
        <fullName evidence="2">histidine kinase</fullName>
        <ecNumber evidence="2">2.7.13.3</ecNumber>
    </recommendedName>
</protein>
<dbReference type="InterPro" id="IPR003594">
    <property type="entry name" value="HATPase_dom"/>
</dbReference>
<dbReference type="SUPFAM" id="SSF55785">
    <property type="entry name" value="PYP-like sensor domain (PAS domain)"/>
    <property type="match status" value="2"/>
</dbReference>
<dbReference type="PROSITE" id="PS50113">
    <property type="entry name" value="PAC"/>
    <property type="match status" value="1"/>
</dbReference>
<name>A0A1Y3QZV6_9BACT</name>
<evidence type="ECO:0000259" key="8">
    <source>
        <dbReference type="PROSITE" id="PS50113"/>
    </source>
</evidence>
<evidence type="ECO:0000256" key="6">
    <source>
        <dbReference type="ARBA" id="ARBA00023012"/>
    </source>
</evidence>
<dbReference type="PRINTS" id="PR00344">
    <property type="entry name" value="BCTRLSENSOR"/>
</dbReference>
<keyword evidence="4" id="KW-0808">Transferase</keyword>
<gene>
    <name evidence="9" type="ORF">B5G41_00795</name>
</gene>
<dbReference type="eggNOG" id="COG2205">
    <property type="taxonomic scope" value="Bacteria"/>
</dbReference>
<dbReference type="Gene3D" id="3.30.565.10">
    <property type="entry name" value="Histidine kinase-like ATPase, C-terminal domain"/>
    <property type="match status" value="1"/>
</dbReference>
<dbReference type="InterPro" id="IPR005467">
    <property type="entry name" value="His_kinase_dom"/>
</dbReference>
<dbReference type="Pfam" id="PF00512">
    <property type="entry name" value="HisKA"/>
    <property type="match status" value="1"/>
</dbReference>
<dbReference type="InterPro" id="IPR004358">
    <property type="entry name" value="Sig_transdc_His_kin-like_C"/>
</dbReference>
<comment type="caution">
    <text evidence="9">The sequence shown here is derived from an EMBL/GenBank/DDBJ whole genome shotgun (WGS) entry which is preliminary data.</text>
</comment>
<dbReference type="SMART" id="SM00388">
    <property type="entry name" value="HisKA"/>
    <property type="match status" value="1"/>
</dbReference>
<dbReference type="InterPro" id="IPR050736">
    <property type="entry name" value="Sensor_HK_Regulatory"/>
</dbReference>
<dbReference type="Gene3D" id="3.30.450.20">
    <property type="entry name" value="PAS domain"/>
    <property type="match status" value="2"/>
</dbReference>